<name>A0ABP9U023_9MICO</name>
<dbReference type="Pfam" id="PF13564">
    <property type="entry name" value="DoxX_2"/>
    <property type="match status" value="1"/>
</dbReference>
<sequence>MRADLACAASLAEAAAVTLTPDPWWPVAVLAVIVLGDGLMTFRPPRAIAACLDGVGLPRDWWWVLAVVKFLAVAGLLAGFWVPGVGLAAVIGLVVYFLAAAWAHIRVRYVGRDFWLNCLGMLTGVVLVLVFCFLV</sequence>
<dbReference type="Proteomes" id="UP001498935">
    <property type="component" value="Unassembled WGS sequence"/>
</dbReference>
<evidence type="ECO:0000313" key="6">
    <source>
        <dbReference type="EMBL" id="GAA5340978.1"/>
    </source>
</evidence>
<evidence type="ECO:0000256" key="2">
    <source>
        <dbReference type="ARBA" id="ARBA00022692"/>
    </source>
</evidence>
<evidence type="ECO:0000256" key="5">
    <source>
        <dbReference type="SAM" id="Phobius"/>
    </source>
</evidence>
<proteinExistence type="predicted"/>
<evidence type="ECO:0000256" key="4">
    <source>
        <dbReference type="ARBA" id="ARBA00023136"/>
    </source>
</evidence>
<organism evidence="6 7">
    <name type="scientific">Brevibacterium ammoniilyticum</name>
    <dbReference type="NCBI Taxonomy" id="1046555"/>
    <lineage>
        <taxon>Bacteria</taxon>
        <taxon>Bacillati</taxon>
        <taxon>Actinomycetota</taxon>
        <taxon>Actinomycetes</taxon>
        <taxon>Micrococcales</taxon>
        <taxon>Brevibacteriaceae</taxon>
        <taxon>Brevibacterium</taxon>
    </lineage>
</organism>
<dbReference type="EMBL" id="BAABNP010000007">
    <property type="protein sequence ID" value="GAA5340978.1"/>
    <property type="molecule type" value="Genomic_DNA"/>
</dbReference>
<evidence type="ECO:0000256" key="1">
    <source>
        <dbReference type="ARBA" id="ARBA00004141"/>
    </source>
</evidence>
<feature type="transmembrane region" description="Helical" evidence="5">
    <location>
        <begin position="62"/>
        <end position="81"/>
    </location>
</feature>
<dbReference type="InterPro" id="IPR032808">
    <property type="entry name" value="DoxX"/>
</dbReference>
<keyword evidence="3 5" id="KW-1133">Transmembrane helix</keyword>
<evidence type="ECO:0008006" key="8">
    <source>
        <dbReference type="Google" id="ProtNLM"/>
    </source>
</evidence>
<comment type="subcellular location">
    <subcellularLocation>
        <location evidence="1">Membrane</location>
        <topology evidence="1">Multi-pass membrane protein</topology>
    </subcellularLocation>
</comment>
<keyword evidence="4 5" id="KW-0472">Membrane</keyword>
<keyword evidence="2 5" id="KW-0812">Transmembrane</keyword>
<gene>
    <name evidence="6" type="ORF">KACC15558_20180</name>
</gene>
<keyword evidence="7" id="KW-1185">Reference proteome</keyword>
<feature type="transmembrane region" description="Helical" evidence="5">
    <location>
        <begin position="114"/>
        <end position="134"/>
    </location>
</feature>
<comment type="caution">
    <text evidence="6">The sequence shown here is derived from an EMBL/GenBank/DDBJ whole genome shotgun (WGS) entry which is preliminary data.</text>
</comment>
<evidence type="ECO:0000256" key="3">
    <source>
        <dbReference type="ARBA" id="ARBA00022989"/>
    </source>
</evidence>
<feature type="transmembrane region" description="Helical" evidence="5">
    <location>
        <begin position="87"/>
        <end position="107"/>
    </location>
</feature>
<dbReference type="RefSeq" id="WP_342038181.1">
    <property type="nucleotide sequence ID" value="NZ_BAABBK010000006.1"/>
</dbReference>
<evidence type="ECO:0000313" key="7">
    <source>
        <dbReference type="Proteomes" id="UP001498935"/>
    </source>
</evidence>
<reference evidence="6 7" key="1">
    <citation type="submission" date="2024-02" db="EMBL/GenBank/DDBJ databases">
        <title>Characterization of antibiotic resistant novel bacterial strains and their environmental applications.</title>
        <authorList>
            <person name="Manzoor S."/>
            <person name="Abbas S."/>
            <person name="Arshad M."/>
            <person name="Li W.J."/>
            <person name="Ahmed I."/>
        </authorList>
    </citation>
    <scope>NUCLEOTIDE SEQUENCE [LARGE SCALE GENOMIC DNA]</scope>
    <source>
        <strain evidence="6 7">KACC 15558</strain>
    </source>
</reference>
<accession>A0ABP9U023</accession>
<protein>
    <recommendedName>
        <fullName evidence="8">DoxX-like family protein</fullName>
    </recommendedName>
</protein>
<feature type="transmembrane region" description="Helical" evidence="5">
    <location>
        <begin position="24"/>
        <end position="42"/>
    </location>
</feature>